<dbReference type="SUPFAM" id="SSF52540">
    <property type="entry name" value="P-loop containing nucleoside triphosphate hydrolases"/>
    <property type="match status" value="1"/>
</dbReference>
<dbReference type="Gene3D" id="3.40.50.300">
    <property type="entry name" value="P-loop containing nucleotide triphosphate hydrolases"/>
    <property type="match status" value="1"/>
</dbReference>
<dbReference type="InterPro" id="IPR052539">
    <property type="entry name" value="MGD_biosynthesis_adapter"/>
</dbReference>
<dbReference type="STRING" id="1503961.SAMN05421736_105103"/>
<dbReference type="PANTHER" id="PTHR40072:SF1">
    <property type="entry name" value="MOLYBDOPTERIN-GUANINE DINUCLEOTIDE BIOSYNTHESIS ADAPTER PROTEIN"/>
    <property type="match status" value="1"/>
</dbReference>
<protein>
    <submittedName>
        <fullName evidence="2">Molybdopterin-guanine dinucleotide biosynthesis protein B</fullName>
    </submittedName>
</protein>
<evidence type="ECO:0000259" key="1">
    <source>
        <dbReference type="Pfam" id="PF03205"/>
    </source>
</evidence>
<dbReference type="Proteomes" id="UP000198935">
    <property type="component" value="Unassembled WGS sequence"/>
</dbReference>
<dbReference type="Pfam" id="PF03205">
    <property type="entry name" value="MobB"/>
    <property type="match status" value="1"/>
</dbReference>
<dbReference type="EMBL" id="FNPI01000005">
    <property type="protein sequence ID" value="SDZ01940.1"/>
    <property type="molecule type" value="Genomic_DNA"/>
</dbReference>
<dbReference type="AlphaFoldDB" id="A0A1H3PLX5"/>
<keyword evidence="3" id="KW-1185">Reference proteome</keyword>
<reference evidence="3" key="1">
    <citation type="submission" date="2016-10" db="EMBL/GenBank/DDBJ databases">
        <authorList>
            <person name="Varghese N."/>
            <person name="Submissions S."/>
        </authorList>
    </citation>
    <scope>NUCLEOTIDE SEQUENCE [LARGE SCALE GENOMIC DNA]</scope>
    <source>
        <strain evidence="3">SP</strain>
    </source>
</reference>
<dbReference type="GO" id="GO:0005525">
    <property type="term" value="F:GTP binding"/>
    <property type="evidence" value="ECO:0007669"/>
    <property type="project" value="InterPro"/>
</dbReference>
<dbReference type="NCBIfam" id="TIGR00176">
    <property type="entry name" value="mobB"/>
    <property type="match status" value="1"/>
</dbReference>
<dbReference type="OrthoDB" id="9786803at2"/>
<name>A0A1H3PLX5_9BACI</name>
<dbReference type="CDD" id="cd03116">
    <property type="entry name" value="MobB"/>
    <property type="match status" value="1"/>
</dbReference>
<organism evidence="2 3">
    <name type="scientific">Evansella caseinilytica</name>
    <dbReference type="NCBI Taxonomy" id="1503961"/>
    <lineage>
        <taxon>Bacteria</taxon>
        <taxon>Bacillati</taxon>
        <taxon>Bacillota</taxon>
        <taxon>Bacilli</taxon>
        <taxon>Bacillales</taxon>
        <taxon>Bacillaceae</taxon>
        <taxon>Evansella</taxon>
    </lineage>
</organism>
<gene>
    <name evidence="2" type="ORF">SAMN05421736_105103</name>
</gene>
<feature type="domain" description="Molybdopterin-guanine dinucleotide biosynthesis protein B (MobB)" evidence="1">
    <location>
        <begin position="7"/>
        <end position="140"/>
    </location>
</feature>
<accession>A0A1H3PLX5</accession>
<sequence>MSRKPVIFQVAGFSNSGKTTMISKWTEMLRAAGKRVAVIKHHGHAEKRLLPVDCGKDSAVHRSAGAVSTFVSSRAEMQWQMELVEPVTLQQILSLHDVFSVDIVLIEGYKQESYPKLLLLRNECDLPLVGNCSNVEAIVCWRQEEVPVLQAEVSIPVFHLSEEGKYLDWLIKRVTEQEGM</sequence>
<evidence type="ECO:0000313" key="3">
    <source>
        <dbReference type="Proteomes" id="UP000198935"/>
    </source>
</evidence>
<proteinExistence type="predicted"/>
<dbReference type="GO" id="GO:0006777">
    <property type="term" value="P:Mo-molybdopterin cofactor biosynthetic process"/>
    <property type="evidence" value="ECO:0007669"/>
    <property type="project" value="InterPro"/>
</dbReference>
<dbReference type="InterPro" id="IPR004435">
    <property type="entry name" value="MobB_dom"/>
</dbReference>
<evidence type="ECO:0000313" key="2">
    <source>
        <dbReference type="EMBL" id="SDZ01940.1"/>
    </source>
</evidence>
<dbReference type="PANTHER" id="PTHR40072">
    <property type="entry name" value="MOLYBDOPTERIN-GUANINE DINUCLEOTIDE BIOSYNTHESIS ADAPTER PROTEIN-RELATED"/>
    <property type="match status" value="1"/>
</dbReference>
<dbReference type="InterPro" id="IPR027417">
    <property type="entry name" value="P-loop_NTPase"/>
</dbReference>